<evidence type="ECO:0000313" key="2">
    <source>
        <dbReference type="Proteomes" id="UP000403266"/>
    </source>
</evidence>
<dbReference type="OrthoDB" id="8021268at2"/>
<gene>
    <name evidence="1" type="ORF">FS320_20495</name>
</gene>
<proteinExistence type="predicted"/>
<dbReference type="RefSeq" id="WP_152713810.1">
    <property type="nucleotide sequence ID" value="NZ_VOSJ01000092.1"/>
</dbReference>
<dbReference type="EMBL" id="VOSK01000092">
    <property type="protein sequence ID" value="MPR27495.1"/>
    <property type="molecule type" value="Genomic_DNA"/>
</dbReference>
<dbReference type="AlphaFoldDB" id="A0A5N7MKB7"/>
<organism evidence="1 2">
    <name type="scientific">Microvirga tunisiensis</name>
    <dbReference type="NCBI Taxonomy" id="2108360"/>
    <lineage>
        <taxon>Bacteria</taxon>
        <taxon>Pseudomonadati</taxon>
        <taxon>Pseudomonadota</taxon>
        <taxon>Alphaproteobacteria</taxon>
        <taxon>Hyphomicrobiales</taxon>
        <taxon>Methylobacteriaceae</taxon>
        <taxon>Microvirga</taxon>
    </lineage>
</organism>
<accession>A0A5N7MKB7</accession>
<sequence length="195" mass="21122">MSVTISAALPCALQQYGAPQPELELTRAEVVAIITAINETARSKARILLIDDFQCGYVAIGIHPSAFAEIAQELPPKLHAKISLHMDFAVQHNQLVSVYTNDDLAYCDARPGLRITGVAADDPRVKWCGGHVVEAFQNVGIPYNPDSPNQIRAQTLRDACERRLAKISDIDTACLYEIADYALSNGGSEAFVIAA</sequence>
<comment type="caution">
    <text evidence="1">The sequence shown here is derived from an EMBL/GenBank/DDBJ whole genome shotgun (WGS) entry which is preliminary data.</text>
</comment>
<reference evidence="1 2" key="1">
    <citation type="journal article" date="2019" name="Syst. Appl. Microbiol.">
        <title>Microvirga tunisiensis sp. nov., a root nodule symbiotic bacterium isolated from Lupinus micranthus and L. luteus grown in Northern Tunisia.</title>
        <authorList>
            <person name="Msaddak A."/>
            <person name="Rejili M."/>
            <person name="Duran D."/>
            <person name="Mars M."/>
            <person name="Palacios J.M."/>
            <person name="Ruiz-Argueso T."/>
            <person name="Rey L."/>
            <person name="Imperial J."/>
        </authorList>
    </citation>
    <scope>NUCLEOTIDE SEQUENCE [LARGE SCALE GENOMIC DNA]</scope>
    <source>
        <strain evidence="1 2">Lmie10</strain>
    </source>
</reference>
<keyword evidence="2" id="KW-1185">Reference proteome</keyword>
<dbReference type="Proteomes" id="UP000403266">
    <property type="component" value="Unassembled WGS sequence"/>
</dbReference>
<name>A0A5N7MKB7_9HYPH</name>
<evidence type="ECO:0000313" key="1">
    <source>
        <dbReference type="EMBL" id="MPR27495.1"/>
    </source>
</evidence>
<protein>
    <submittedName>
        <fullName evidence="1">Uncharacterized protein</fullName>
    </submittedName>
</protein>